<organism evidence="7 8">
    <name type="scientific">Hydra vulgaris</name>
    <name type="common">Hydra</name>
    <name type="synonym">Hydra attenuata</name>
    <dbReference type="NCBI Taxonomy" id="6087"/>
    <lineage>
        <taxon>Eukaryota</taxon>
        <taxon>Metazoa</taxon>
        <taxon>Cnidaria</taxon>
        <taxon>Hydrozoa</taxon>
        <taxon>Hydroidolina</taxon>
        <taxon>Anthoathecata</taxon>
        <taxon>Aplanulata</taxon>
        <taxon>Hydridae</taxon>
        <taxon>Hydra</taxon>
    </lineage>
</organism>
<evidence type="ECO:0000259" key="6">
    <source>
        <dbReference type="Pfam" id="PF17682"/>
    </source>
</evidence>
<dbReference type="InterPro" id="IPR040454">
    <property type="entry name" value="TF_IIIC_Tfc1/Sfc1"/>
</dbReference>
<proteinExistence type="predicted"/>
<dbReference type="PANTHER" id="PTHR13230:SF5">
    <property type="entry name" value="GENERAL TRANSCRIPTION FACTOR 3C POLYPEPTIDE 5"/>
    <property type="match status" value="1"/>
</dbReference>
<protein>
    <submittedName>
        <fullName evidence="8">General transcription factor 3C polypeptide 5</fullName>
    </submittedName>
</protein>
<dbReference type="InterPro" id="IPR041499">
    <property type="entry name" value="Tfc1/Sfc1_N"/>
</dbReference>
<dbReference type="RefSeq" id="XP_065665033.1">
    <property type="nucleotide sequence ID" value="XM_065808961.1"/>
</dbReference>
<evidence type="ECO:0000256" key="4">
    <source>
        <dbReference type="ARBA" id="ARBA00023242"/>
    </source>
</evidence>
<reference evidence="8" key="1">
    <citation type="submission" date="2025-08" db="UniProtKB">
        <authorList>
            <consortium name="RefSeq"/>
        </authorList>
    </citation>
    <scope>IDENTIFICATION</scope>
</reference>
<dbReference type="PANTHER" id="PTHR13230">
    <property type="entry name" value="GENERAL TRANSCRIPTION FACTOR IIIC, POLYPEPTIDE 5"/>
    <property type="match status" value="1"/>
</dbReference>
<feature type="domain" description="Transcription factor IIIC subunit Tfc1/Sfc1 triple barrel" evidence="6">
    <location>
        <begin position="25"/>
        <end position="124"/>
    </location>
</feature>
<accession>A0ABM4CSZ1</accession>
<dbReference type="Pfam" id="PF17682">
    <property type="entry name" value="Tau95_N"/>
    <property type="match status" value="1"/>
</dbReference>
<dbReference type="Gene3D" id="3.30.200.160">
    <property type="entry name" value="TFIIIC, subcomplex tauA, subunit Sfc1, barrel domain"/>
    <property type="match status" value="1"/>
</dbReference>
<keyword evidence="4" id="KW-0539">Nucleus</keyword>
<keyword evidence="2" id="KW-0238">DNA-binding</keyword>
<dbReference type="InterPro" id="IPR019136">
    <property type="entry name" value="TF_IIIC_su-5_HTH"/>
</dbReference>
<feature type="domain" description="Transcription factor IIIC subunit 5 HTH" evidence="5">
    <location>
        <begin position="150"/>
        <end position="308"/>
    </location>
</feature>
<evidence type="ECO:0000313" key="7">
    <source>
        <dbReference type="Proteomes" id="UP001652625"/>
    </source>
</evidence>
<comment type="subcellular location">
    <subcellularLocation>
        <location evidence="1">Nucleus</location>
    </subcellularLocation>
</comment>
<evidence type="ECO:0000256" key="3">
    <source>
        <dbReference type="ARBA" id="ARBA00023163"/>
    </source>
</evidence>
<keyword evidence="3" id="KW-0804">Transcription</keyword>
<dbReference type="Proteomes" id="UP001652625">
    <property type="component" value="Chromosome 11"/>
</dbReference>
<dbReference type="Pfam" id="PF09734">
    <property type="entry name" value="Tau95"/>
    <property type="match status" value="1"/>
</dbReference>
<dbReference type="GeneID" id="100206235"/>
<keyword evidence="7" id="KW-1185">Reference proteome</keyword>
<name>A0ABM4CSZ1_HYDVU</name>
<evidence type="ECO:0000313" key="8">
    <source>
        <dbReference type="RefSeq" id="XP_065665033.1"/>
    </source>
</evidence>
<evidence type="ECO:0000259" key="5">
    <source>
        <dbReference type="Pfam" id="PF09734"/>
    </source>
</evidence>
<dbReference type="InterPro" id="IPR042536">
    <property type="entry name" value="TFIIIC_tauA_Sfc1"/>
</dbReference>
<evidence type="ECO:0000256" key="2">
    <source>
        <dbReference type="ARBA" id="ARBA00023125"/>
    </source>
</evidence>
<evidence type="ECO:0000256" key="1">
    <source>
        <dbReference type="ARBA" id="ARBA00004123"/>
    </source>
</evidence>
<sequence>MESNNECNNDDLPINFSNISTKKLVLVEYPGYIKSVDKMLATLGGENLISEVFYKKKCRLQMTYRPEDLNAHFICADLVPCCGILIKVRRRLKKDGNGMEYNQEICGIVKQSYKFQTLMDYQYLTQKPMWDYFKTIHGSELNLKNFPPHLTPPIFGRIDTCGNYNYRPDPVVSPTFSNKELTSENVAAKHSTGFVRKKRYTESQAALFDTESIITHPSAKAIENLNVLKNGPDAEAARIIEELFAQRPLWSKAALKCHVQTGNERVKKILSCFSYYWLNGPWRTLWCRMGYDPRKDPSAKVYQLLEVRIRNSKDSNCNFAQLVPRRSNMNYTPRNLQTRVSMHSSSVINPVESNCDNTYQDLFPYIFSTTKPIYTRYMMYQLCDLHEPRAQEVIHSNDGKETVCTEKDGWFEPGVLNKIRSLIVEAAYDYFKRQEIGNPNTNLIEGEETDEGSFVGDKSYSRMNKDNIDNVSFLQILNDVGVDND</sequence>
<gene>
    <name evidence="8" type="primary">LOC100206235</name>
</gene>